<dbReference type="Proteomes" id="UP000270046">
    <property type="component" value="Chromosome"/>
</dbReference>
<dbReference type="Pfam" id="PF00106">
    <property type="entry name" value="adh_short"/>
    <property type="match status" value="1"/>
</dbReference>
<reference evidence="1 2" key="1">
    <citation type="submission" date="2018-10" db="EMBL/GenBank/DDBJ databases">
        <title>Genome sequencing of Mucilaginibacter sp. HYN0043.</title>
        <authorList>
            <person name="Kim M."/>
            <person name="Yi H."/>
        </authorList>
    </citation>
    <scope>NUCLEOTIDE SEQUENCE [LARGE SCALE GENOMIC DNA]</scope>
    <source>
        <strain evidence="1 2">HYN0043</strain>
    </source>
</reference>
<dbReference type="Gene3D" id="3.40.50.720">
    <property type="entry name" value="NAD(P)-binding Rossmann-like Domain"/>
    <property type="match status" value="1"/>
</dbReference>
<accession>A0A494VYY6</accession>
<dbReference type="SUPFAM" id="SSF51735">
    <property type="entry name" value="NAD(P)-binding Rossmann-fold domains"/>
    <property type="match status" value="1"/>
</dbReference>
<organism evidence="1 2">
    <name type="scientific">Mucilaginibacter celer</name>
    <dbReference type="NCBI Taxonomy" id="2305508"/>
    <lineage>
        <taxon>Bacteria</taxon>
        <taxon>Pseudomonadati</taxon>
        <taxon>Bacteroidota</taxon>
        <taxon>Sphingobacteriia</taxon>
        <taxon>Sphingobacteriales</taxon>
        <taxon>Sphingobacteriaceae</taxon>
        <taxon>Mucilaginibacter</taxon>
    </lineage>
</organism>
<dbReference type="KEGG" id="muh:HYN43_020665"/>
<dbReference type="InterPro" id="IPR002347">
    <property type="entry name" value="SDR_fam"/>
</dbReference>
<dbReference type="InterPro" id="IPR036291">
    <property type="entry name" value="NAD(P)-bd_dom_sf"/>
</dbReference>
<keyword evidence="2" id="KW-1185">Reference proteome</keyword>
<evidence type="ECO:0000313" key="1">
    <source>
        <dbReference type="EMBL" id="AYL99519.1"/>
    </source>
</evidence>
<protein>
    <submittedName>
        <fullName evidence="1">SDR family NAD(P)-dependent oxidoreductase</fullName>
    </submittedName>
</protein>
<dbReference type="AlphaFoldDB" id="A0A494VYY6"/>
<dbReference type="PRINTS" id="PR00081">
    <property type="entry name" value="GDHRDH"/>
</dbReference>
<evidence type="ECO:0000313" key="2">
    <source>
        <dbReference type="Proteomes" id="UP000270046"/>
    </source>
</evidence>
<dbReference type="EMBL" id="CP032869">
    <property type="protein sequence ID" value="AYL99519.1"/>
    <property type="molecule type" value="Genomic_DNA"/>
</dbReference>
<dbReference type="OrthoDB" id="9808814at2"/>
<proteinExistence type="predicted"/>
<gene>
    <name evidence="1" type="ORF">HYN43_020665</name>
</gene>
<sequence>MYSATKAFVIAFSQKVAAELRERGVIVTALCPGQVDTLFNTPEMLSTNAYRTNKPESAERVANAGVELFLNGREIRVVGWKNRLIAKLPLITPGGILMKIKMNLASPQPLKPKI</sequence>
<name>A0A494VYY6_9SPHI</name>